<keyword evidence="6" id="KW-0540">Nuclease</keyword>
<dbReference type="InterPro" id="IPR033315">
    <property type="entry name" value="Fan1-like"/>
</dbReference>
<evidence type="ECO:0000313" key="12">
    <source>
        <dbReference type="EMBL" id="QAA93005.1"/>
    </source>
</evidence>
<dbReference type="AlphaFoldDB" id="A0A410G9X3"/>
<dbReference type="InterPro" id="IPR014883">
    <property type="entry name" value="VRR_NUC"/>
</dbReference>
<evidence type="ECO:0000259" key="11">
    <source>
        <dbReference type="SMART" id="SM00990"/>
    </source>
</evidence>
<evidence type="ECO:0000256" key="9">
    <source>
        <dbReference type="ARBA" id="ARBA00022842"/>
    </source>
</evidence>
<keyword evidence="13" id="KW-1185">Reference proteome</keyword>
<accession>A0A410G9X3</accession>
<evidence type="ECO:0000256" key="6">
    <source>
        <dbReference type="ARBA" id="ARBA00022722"/>
    </source>
</evidence>
<evidence type="ECO:0000256" key="7">
    <source>
        <dbReference type="ARBA" id="ARBA00022723"/>
    </source>
</evidence>
<keyword evidence="8" id="KW-0378">Hydrolase</keyword>
<dbReference type="GO" id="GO:0046872">
    <property type="term" value="F:metal ion binding"/>
    <property type="evidence" value="ECO:0007669"/>
    <property type="project" value="UniProtKB-KW"/>
</dbReference>
<dbReference type="InterPro" id="IPR040603">
    <property type="entry name" value="FAN1_SAP_bact"/>
</dbReference>
<evidence type="ECO:0000256" key="10">
    <source>
        <dbReference type="ARBA" id="ARBA00023211"/>
    </source>
</evidence>
<comment type="catalytic activity">
    <reaction evidence="1">
        <text>Hydrolytically removes 5'-nucleotides successively from the 3'-hydroxy termini of 3'-hydroxy-terminated oligonucleotides.</text>
        <dbReference type="EC" id="3.1.4.1"/>
    </reaction>
</comment>
<dbReference type="Pfam" id="PF18081">
    <property type="entry name" value="FANC_SAP"/>
    <property type="match status" value="1"/>
</dbReference>
<evidence type="ECO:0000256" key="3">
    <source>
        <dbReference type="ARBA" id="ARBA00001946"/>
    </source>
</evidence>
<evidence type="ECO:0000313" key="13">
    <source>
        <dbReference type="Proteomes" id="UP000283474"/>
    </source>
</evidence>
<dbReference type="FunFam" id="3.40.1350.10:FF:000024">
    <property type="entry name" value="Fanconi-associated nuclease"/>
    <property type="match status" value="1"/>
</dbReference>
<dbReference type="EC" id="3.1.4.1" evidence="5"/>
<comment type="cofactor">
    <cofactor evidence="3">
        <name>Mg(2+)</name>
        <dbReference type="ChEBI" id="CHEBI:18420"/>
    </cofactor>
</comment>
<name>A0A410G9X3_9BURK</name>
<comment type="similarity">
    <text evidence="4">Belongs to the FAN1 family.</text>
</comment>
<keyword evidence="7" id="KW-0479">Metal-binding</keyword>
<dbReference type="InterPro" id="IPR011856">
    <property type="entry name" value="tRNA_endonuc-like_dom_sf"/>
</dbReference>
<dbReference type="Pfam" id="PF08774">
    <property type="entry name" value="VRR_NUC"/>
    <property type="match status" value="1"/>
</dbReference>
<dbReference type="Pfam" id="PF21315">
    <property type="entry name" value="FAN1_HTH"/>
    <property type="match status" value="1"/>
</dbReference>
<dbReference type="GO" id="GO:0003676">
    <property type="term" value="F:nucleic acid binding"/>
    <property type="evidence" value="ECO:0007669"/>
    <property type="project" value="InterPro"/>
</dbReference>
<evidence type="ECO:0000256" key="8">
    <source>
        <dbReference type="ARBA" id="ARBA00022801"/>
    </source>
</evidence>
<evidence type="ECO:0000256" key="4">
    <source>
        <dbReference type="ARBA" id="ARBA00005533"/>
    </source>
</evidence>
<dbReference type="OrthoDB" id="9803913at2"/>
<organism evidence="12 13">
    <name type="scientific">Pollutimonas thiosulfatoxidans</name>
    <dbReference type="NCBI Taxonomy" id="2028345"/>
    <lineage>
        <taxon>Bacteria</taxon>
        <taxon>Pseudomonadati</taxon>
        <taxon>Pseudomonadota</taxon>
        <taxon>Betaproteobacteria</taxon>
        <taxon>Burkholderiales</taxon>
        <taxon>Alcaligenaceae</taxon>
        <taxon>Pollutimonas</taxon>
    </lineage>
</organism>
<dbReference type="KEGG" id="pus:CKA81_03460"/>
<dbReference type="PANTHER" id="PTHR15749:SF4">
    <property type="entry name" value="FANCONI-ASSOCIATED NUCLEASE 1"/>
    <property type="match status" value="1"/>
</dbReference>
<dbReference type="InterPro" id="IPR049125">
    <property type="entry name" value="FAN1-like_WH"/>
</dbReference>
<sequence>MRYSDPLNNPWYYLDNFEIVLDWVRQRYHDLLLPEEADFIRKFRQTPRPARALLVRMIMRKGDVFRADKLRYPEIGCPLAALAALADTAWVDANPALTVDELFGLLLRSELGQLLAPLLANTGVAGATKAAQRQALLALNLEPRRLLQWAESAGKQPVVDPIYRLNIRALCDRLRLMFFGNLHQDWTEFVLADLGTHTYEAVSLDASSRAFQQREQIDAYLHLHQCRQELDEATDADALNILLARIPTEPYPNDWLEERRSKLLFRLGRHAERQQQWSVAESCYQRSAYREARTRRIRVLERNQQYTAAHELAQLALTDTTNDAEQQAVLRMMPRLQRLCGYASKKTASCPGIVRIDVTLPAPAQTTRIEEEVRQHLAEDAAPAFYVENALFNSLFGLLCWDTLFASVPGAFFHPFQHGPADLLHADFRKRRQSLFAEHFDQLHTGQYQETIRCNFERKAGVLSPFVYWGALPEQLLDLALDCIPAAHLKAAFERLLNDIRGNRSGLPDLIQFWPEQRRYRLIEVKGPGDRLQDNQLRWLDHFNRHGVPVSVCYVQRPVSS</sequence>
<evidence type="ECO:0000256" key="5">
    <source>
        <dbReference type="ARBA" id="ARBA00012029"/>
    </source>
</evidence>
<dbReference type="GO" id="GO:0036297">
    <property type="term" value="P:interstrand cross-link repair"/>
    <property type="evidence" value="ECO:0007669"/>
    <property type="project" value="InterPro"/>
</dbReference>
<evidence type="ECO:0000256" key="2">
    <source>
        <dbReference type="ARBA" id="ARBA00001936"/>
    </source>
</evidence>
<dbReference type="EMBL" id="CP022987">
    <property type="protein sequence ID" value="QAA93005.1"/>
    <property type="molecule type" value="Genomic_DNA"/>
</dbReference>
<dbReference type="Gene3D" id="3.40.1350.10">
    <property type="match status" value="1"/>
</dbReference>
<dbReference type="GO" id="GO:0004528">
    <property type="term" value="F:phosphodiesterase I activity"/>
    <property type="evidence" value="ECO:0007669"/>
    <property type="project" value="UniProtKB-EC"/>
</dbReference>
<feature type="domain" description="VRR-NUC" evidence="11">
    <location>
        <begin position="443"/>
        <end position="557"/>
    </location>
</feature>
<dbReference type="SMART" id="SM00990">
    <property type="entry name" value="VRR_NUC"/>
    <property type="match status" value="1"/>
</dbReference>
<protein>
    <recommendedName>
        <fullName evidence="5">phosphodiesterase I</fullName>
        <ecNumber evidence="5">3.1.4.1</ecNumber>
    </recommendedName>
</protein>
<comment type="cofactor">
    <cofactor evidence="2">
        <name>Mn(2+)</name>
        <dbReference type="ChEBI" id="CHEBI:29035"/>
    </cofactor>
</comment>
<dbReference type="Proteomes" id="UP000283474">
    <property type="component" value="Chromosome"/>
</dbReference>
<evidence type="ECO:0000256" key="1">
    <source>
        <dbReference type="ARBA" id="ARBA00000983"/>
    </source>
</evidence>
<gene>
    <name evidence="12" type="ORF">CKA81_03460</name>
</gene>
<keyword evidence="10" id="KW-0464">Manganese</keyword>
<reference evidence="12 13" key="1">
    <citation type="submission" date="2017-08" db="EMBL/GenBank/DDBJ databases">
        <authorList>
            <person name="Park S.-J."/>
            <person name="Kim H."/>
        </authorList>
    </citation>
    <scope>NUCLEOTIDE SEQUENCE [LARGE SCALE GENOMIC DNA]</scope>
    <source>
        <strain evidence="13">ye3</strain>
    </source>
</reference>
<dbReference type="PANTHER" id="PTHR15749">
    <property type="entry name" value="FANCONI-ASSOCIATED NUCLEASE 1"/>
    <property type="match status" value="1"/>
</dbReference>
<proteinExistence type="inferred from homology"/>
<keyword evidence="9" id="KW-0460">Magnesium</keyword>
<dbReference type="RefSeq" id="WP_128354058.1">
    <property type="nucleotide sequence ID" value="NZ_CP022987.1"/>
</dbReference>